<keyword evidence="2" id="KW-0808">Transferase</keyword>
<accession>A0A0C2FPI1</accession>
<evidence type="ECO:0000256" key="1">
    <source>
        <dbReference type="ARBA" id="ARBA00012493"/>
    </source>
</evidence>
<dbReference type="InterPro" id="IPR001584">
    <property type="entry name" value="Integrase_cat-core"/>
</dbReference>
<proteinExistence type="predicted"/>
<dbReference type="InterPro" id="IPR001969">
    <property type="entry name" value="Aspartic_peptidase_AS"/>
</dbReference>
<keyword evidence="9" id="KW-0812">Transmembrane</keyword>
<dbReference type="InterPro" id="IPR050951">
    <property type="entry name" value="Retrovirus_Pol_polyprotein"/>
</dbReference>
<dbReference type="GO" id="GO:0003964">
    <property type="term" value="F:RNA-directed DNA polymerase activity"/>
    <property type="evidence" value="ECO:0007669"/>
    <property type="project" value="UniProtKB-KW"/>
</dbReference>
<dbReference type="GO" id="GO:0004519">
    <property type="term" value="F:endonuclease activity"/>
    <property type="evidence" value="ECO:0007669"/>
    <property type="project" value="UniProtKB-KW"/>
</dbReference>
<dbReference type="Gene3D" id="3.30.420.10">
    <property type="entry name" value="Ribonuclease H-like superfamily/Ribonuclease H"/>
    <property type="match status" value="1"/>
</dbReference>
<dbReference type="SUPFAM" id="SSF50630">
    <property type="entry name" value="Acid proteases"/>
    <property type="match status" value="1"/>
</dbReference>
<evidence type="ECO:0000259" key="10">
    <source>
        <dbReference type="PROSITE" id="PS50994"/>
    </source>
</evidence>
<evidence type="ECO:0000256" key="2">
    <source>
        <dbReference type="ARBA" id="ARBA00022679"/>
    </source>
</evidence>
<evidence type="ECO:0000256" key="3">
    <source>
        <dbReference type="ARBA" id="ARBA00022695"/>
    </source>
</evidence>
<feature type="domain" description="Integrase catalytic" evidence="10">
    <location>
        <begin position="1376"/>
        <end position="1504"/>
    </location>
</feature>
<keyword evidence="9" id="KW-0472">Membrane</keyword>
<dbReference type="InterPro" id="IPR043502">
    <property type="entry name" value="DNA/RNA_pol_sf"/>
</dbReference>
<dbReference type="SUPFAM" id="SSF53098">
    <property type="entry name" value="Ribonuclease H-like"/>
    <property type="match status" value="1"/>
</dbReference>
<dbReference type="GO" id="GO:0003676">
    <property type="term" value="F:nucleic acid binding"/>
    <property type="evidence" value="ECO:0007669"/>
    <property type="project" value="InterPro"/>
</dbReference>
<evidence type="ECO:0000256" key="4">
    <source>
        <dbReference type="ARBA" id="ARBA00022722"/>
    </source>
</evidence>
<dbReference type="PANTHER" id="PTHR37984">
    <property type="entry name" value="PROTEIN CBG26694"/>
    <property type="match status" value="1"/>
</dbReference>
<evidence type="ECO:0000313" key="12">
    <source>
        <dbReference type="Proteomes" id="UP000054047"/>
    </source>
</evidence>
<dbReference type="InterPro" id="IPR012337">
    <property type="entry name" value="RNaseH-like_sf"/>
</dbReference>
<dbReference type="InterPro" id="IPR021109">
    <property type="entry name" value="Peptidase_aspartic_dom_sf"/>
</dbReference>
<dbReference type="InterPro" id="IPR041373">
    <property type="entry name" value="RT_RNaseH"/>
</dbReference>
<keyword evidence="11" id="KW-0645">Protease</keyword>
<evidence type="ECO:0000256" key="7">
    <source>
        <dbReference type="ARBA" id="ARBA00022918"/>
    </source>
</evidence>
<dbReference type="PROSITE" id="PS00141">
    <property type="entry name" value="ASP_PROTEASE"/>
    <property type="match status" value="1"/>
</dbReference>
<evidence type="ECO:0000256" key="9">
    <source>
        <dbReference type="SAM" id="Phobius"/>
    </source>
</evidence>
<dbReference type="PROSITE" id="PS50994">
    <property type="entry name" value="INTEGRASE"/>
    <property type="match status" value="1"/>
</dbReference>
<feature type="compositionally biased region" description="Polar residues" evidence="8">
    <location>
        <begin position="458"/>
        <end position="472"/>
    </location>
</feature>
<dbReference type="EC" id="2.7.7.49" evidence="1"/>
<keyword evidence="4" id="KW-0540">Nuclease</keyword>
<dbReference type="Proteomes" id="UP000054047">
    <property type="component" value="Unassembled WGS sequence"/>
</dbReference>
<dbReference type="Gene3D" id="2.40.70.10">
    <property type="entry name" value="Acid Proteases"/>
    <property type="match status" value="1"/>
</dbReference>
<dbReference type="GO" id="GO:0006508">
    <property type="term" value="P:proteolysis"/>
    <property type="evidence" value="ECO:0007669"/>
    <property type="project" value="UniProtKB-KW"/>
</dbReference>
<protein>
    <recommendedName>
        <fullName evidence="1">RNA-directed DNA polymerase</fullName>
        <ecNumber evidence="1">2.7.7.49</ecNumber>
    </recommendedName>
</protein>
<dbReference type="PANTHER" id="PTHR37984:SF5">
    <property type="entry name" value="PROTEIN NYNRIN-LIKE"/>
    <property type="match status" value="1"/>
</dbReference>
<evidence type="ECO:0000313" key="11">
    <source>
        <dbReference type="EMBL" id="KIH46766.1"/>
    </source>
</evidence>
<dbReference type="GO" id="GO:0004190">
    <property type="term" value="F:aspartic-type endopeptidase activity"/>
    <property type="evidence" value="ECO:0007669"/>
    <property type="project" value="InterPro"/>
</dbReference>
<gene>
    <name evidence="11" type="ORF">ANCDUO_23178</name>
</gene>
<keyword evidence="3" id="KW-0548">Nucleotidyltransferase</keyword>
<dbReference type="GO" id="GO:0015074">
    <property type="term" value="P:DNA integration"/>
    <property type="evidence" value="ECO:0007669"/>
    <property type="project" value="InterPro"/>
</dbReference>
<feature type="transmembrane region" description="Helical" evidence="9">
    <location>
        <begin position="710"/>
        <end position="736"/>
    </location>
</feature>
<dbReference type="CDD" id="cd00303">
    <property type="entry name" value="retropepsin_like"/>
    <property type="match status" value="1"/>
</dbReference>
<organism evidence="11 12">
    <name type="scientific">Ancylostoma duodenale</name>
    <dbReference type="NCBI Taxonomy" id="51022"/>
    <lineage>
        <taxon>Eukaryota</taxon>
        <taxon>Metazoa</taxon>
        <taxon>Ecdysozoa</taxon>
        <taxon>Nematoda</taxon>
        <taxon>Chromadorea</taxon>
        <taxon>Rhabditida</taxon>
        <taxon>Rhabditina</taxon>
        <taxon>Rhabditomorpha</taxon>
        <taxon>Strongyloidea</taxon>
        <taxon>Ancylostomatidae</taxon>
        <taxon>Ancylostomatinae</taxon>
        <taxon>Ancylostoma</taxon>
    </lineage>
</organism>
<dbReference type="SUPFAM" id="SSF56672">
    <property type="entry name" value="DNA/RNA polymerases"/>
    <property type="match status" value="1"/>
</dbReference>
<feature type="region of interest" description="Disordered" evidence="8">
    <location>
        <begin position="307"/>
        <end position="332"/>
    </location>
</feature>
<keyword evidence="5" id="KW-0255">Endonuclease</keyword>
<evidence type="ECO:0000256" key="6">
    <source>
        <dbReference type="ARBA" id="ARBA00022801"/>
    </source>
</evidence>
<keyword evidence="7" id="KW-0695">RNA-directed DNA polymerase</keyword>
<feature type="region of interest" description="Disordered" evidence="8">
    <location>
        <begin position="458"/>
        <end position="482"/>
    </location>
</feature>
<keyword evidence="6" id="KW-0378">Hydrolase</keyword>
<dbReference type="Gene3D" id="3.10.10.10">
    <property type="entry name" value="HIV Type 1 Reverse Transcriptase, subunit A, domain 1"/>
    <property type="match status" value="1"/>
</dbReference>
<evidence type="ECO:0000256" key="8">
    <source>
        <dbReference type="SAM" id="MobiDB-lite"/>
    </source>
</evidence>
<dbReference type="InterPro" id="IPR036397">
    <property type="entry name" value="RNaseH_sf"/>
</dbReference>
<dbReference type="CDD" id="cd09274">
    <property type="entry name" value="RNase_HI_RT_Ty3"/>
    <property type="match status" value="1"/>
</dbReference>
<keyword evidence="12" id="KW-1185">Reference proteome</keyword>
<dbReference type="OrthoDB" id="5861180at2759"/>
<dbReference type="InterPro" id="IPR041588">
    <property type="entry name" value="Integrase_H2C2"/>
</dbReference>
<keyword evidence="9" id="KW-1133">Transmembrane helix</keyword>
<dbReference type="EMBL" id="KN768532">
    <property type="protein sequence ID" value="KIH46766.1"/>
    <property type="molecule type" value="Genomic_DNA"/>
</dbReference>
<dbReference type="Gene3D" id="1.10.340.70">
    <property type="match status" value="1"/>
</dbReference>
<dbReference type="Pfam" id="PF13975">
    <property type="entry name" value="gag-asp_proteas"/>
    <property type="match status" value="1"/>
</dbReference>
<dbReference type="Pfam" id="PF17917">
    <property type="entry name" value="RT_RNaseH"/>
    <property type="match status" value="1"/>
</dbReference>
<sequence>MNYILLQEHELIFELSQDHLSRSTLLQHCDIYNGYPTTSNHIISFPNAPPNLHIQDFILEESQVIRKKRGAQYITDTDNRSSRYDLVPYQTLPLAQRLYSITAFEGLPPCQTQPIKDPKLLREIKQWNVTNHDFLRRSQLYEAEDPCLSVLRTIRYCEYRFRQLAWLHSIRSKRPLNYAEHAIQQDLEHGVTDIFDDYLSREFGPLRIEILRDQNQLKSRIVPFFQEEDIKSPREETTAKLPLPKTTVLPLTEFTTTTPKTTETSLTTMKTPITTKSRPTTTPKPYQITSITSHNAATTTWVKSNPVYSETRRPSPVPEVKTTSTQRPPFTTPIITTQTTVKPTSVTAHFKTTVTVLQTTTRVAPTTKRVHKANPFDYSLHQISQTSKPAIQASSSEPKYYHEVPLTKTTSEPSSHDYIQHQTTTINKPSPQVHSFETNYRQVVPTSEPVRLASSLESQIPQDTPITSTSIPEQYMKPSPTNPHLKLHGITKIFRREFNNVCVRQYLNNQRIHEISRADPTWAARTLLGTNDVVATLADNNLLVTRCRKVKAERTISDHNVNNTCYDLLPVLIKGQLWFSIPGTKDLVETAAEIPCPYLPIHQPKQTQPVLPPGILNQNNVKPFIFDAPPLYHHLSLNFAPTIRFQIQHLQKEYAVLRSKLHKRGIVENTLSQLKSAGNSVTQTLSAIYEKTTEKLSAGVERIKWSLVHILLWTALPAVIGFLLIVLCVCGVKFYFIRGATGTATSALFQMASNFTSKKRRRPQVNNLDVEAMPTAPVSAGTLYVPRIYAVPYVVNSIKNSLPYVQLTLNNIPTAALVDSGASISYMKLSTLQSLGPNIRVENNVTKAQAANGSTVELLASIDLIVKIGNHLLKHRFLVSPDQQCPAPVLLGSDFIKKLNESGLKVTIDLHNHLLTIGEDVHTMIQINSIAPVSPSTYDVRLLEKITLPKRSSTIVTARIDGYASPNPLDFIIEDNKRDSDLIYIVGRSLVTPDSDGKCIIVLLNPSYTDATLYARMKVAHATPIDCPHEQIYAIQNKPDYIPPEANWEDRIPHFPTITTDYHDIAKEVNLDKSVLNEDQKEQLRNVIRSHANAFVGPDGHLGHYNGPIKHRIDLVENATIPTRKIYRVPLEKRMEIERQISQMIEDGIIRESNSAFCSPIVLKFRPYIDGAKCTVVTDHAPLKALLHRKDLTGRLAKYQLVLQEFDITITYQPGKANVVCDALSRHLPHINTITQHVDELQPLSVDLINKEQNNCPWIASYKQALTENESHPDLANFILLNGILYKLPEKVFQDPQVVLPENSRIKQTVMKQSHESKFGTAHLGIQKTRKAVAKVAIWNKMSHDIGEFVKACPVCQLRKDPSAYRTNEPLDRFETPKRPWQRVHSDVIGPLPLTLEGNKFIIVFVDAFSKFVIAEPIPDQKAITTADVFINRMKTLQQNIHPILSFTAVSPTTLFVLHYNYHQKPSSTKTITLNNSHQPFKTFGRMSTVTFLPPSKPKNIITT</sequence>
<dbReference type="GO" id="GO:0042575">
    <property type="term" value="C:DNA polymerase complex"/>
    <property type="evidence" value="ECO:0007669"/>
    <property type="project" value="UniProtKB-ARBA"/>
</dbReference>
<name>A0A0C2FPI1_9BILA</name>
<reference evidence="11 12" key="1">
    <citation type="submission" date="2013-12" db="EMBL/GenBank/DDBJ databases">
        <title>Draft genome of the parsitic nematode Ancylostoma duodenale.</title>
        <authorList>
            <person name="Mitreva M."/>
        </authorList>
    </citation>
    <scope>NUCLEOTIDE SEQUENCE [LARGE SCALE GENOMIC DNA]</scope>
    <source>
        <strain evidence="11 12">Zhejiang</strain>
    </source>
</reference>
<dbReference type="Pfam" id="PF17921">
    <property type="entry name" value="Integrase_H2C2"/>
    <property type="match status" value="1"/>
</dbReference>
<evidence type="ECO:0000256" key="5">
    <source>
        <dbReference type="ARBA" id="ARBA00022759"/>
    </source>
</evidence>